<feature type="region of interest" description="Disordered" evidence="7">
    <location>
        <begin position="1"/>
        <end position="33"/>
    </location>
</feature>
<comment type="subcellular location">
    <subcellularLocation>
        <location evidence="1">Nucleus</location>
    </subcellularLocation>
</comment>
<evidence type="ECO:0000256" key="2">
    <source>
        <dbReference type="ARBA" id="ARBA00022682"/>
    </source>
</evidence>
<dbReference type="PROSITE" id="PS00036">
    <property type="entry name" value="BZIP_BASIC"/>
    <property type="match status" value="1"/>
</dbReference>
<keyword evidence="6" id="KW-0539">Nucleus</keyword>
<name>A0AAV5FJS7_ELECO</name>
<dbReference type="GO" id="GO:0045893">
    <property type="term" value="P:positive regulation of DNA-templated transcription"/>
    <property type="evidence" value="ECO:0007669"/>
    <property type="project" value="InterPro"/>
</dbReference>
<organism evidence="9 10">
    <name type="scientific">Eleusine coracana subsp. coracana</name>
    <dbReference type="NCBI Taxonomy" id="191504"/>
    <lineage>
        <taxon>Eukaryota</taxon>
        <taxon>Viridiplantae</taxon>
        <taxon>Streptophyta</taxon>
        <taxon>Embryophyta</taxon>
        <taxon>Tracheophyta</taxon>
        <taxon>Spermatophyta</taxon>
        <taxon>Magnoliopsida</taxon>
        <taxon>Liliopsida</taxon>
        <taxon>Poales</taxon>
        <taxon>Poaceae</taxon>
        <taxon>PACMAD clade</taxon>
        <taxon>Chloridoideae</taxon>
        <taxon>Cynodonteae</taxon>
        <taxon>Eleusininae</taxon>
        <taxon>Eleusine</taxon>
    </lineage>
</organism>
<gene>
    <name evidence="9" type="primary">gb23165</name>
    <name evidence="9" type="ORF">PR202_gb23165</name>
</gene>
<evidence type="ECO:0000256" key="5">
    <source>
        <dbReference type="ARBA" id="ARBA00023163"/>
    </source>
</evidence>
<evidence type="ECO:0000313" key="10">
    <source>
        <dbReference type="Proteomes" id="UP001054889"/>
    </source>
</evidence>
<reference evidence="9" key="1">
    <citation type="journal article" date="2018" name="DNA Res.">
        <title>Multiple hybrid de novo genome assembly of finger millet, an orphan allotetraploid crop.</title>
        <authorList>
            <person name="Hatakeyama M."/>
            <person name="Aluri S."/>
            <person name="Balachadran M.T."/>
            <person name="Sivarajan S.R."/>
            <person name="Patrignani A."/>
            <person name="Gruter S."/>
            <person name="Poveda L."/>
            <person name="Shimizu-Inatsugi R."/>
            <person name="Baeten J."/>
            <person name="Francoijs K.J."/>
            <person name="Nataraja K.N."/>
            <person name="Reddy Y.A.N."/>
            <person name="Phadnis S."/>
            <person name="Ravikumar R.L."/>
            <person name="Schlapbach R."/>
            <person name="Sreeman S.M."/>
            <person name="Shimizu K.K."/>
        </authorList>
    </citation>
    <scope>NUCLEOTIDE SEQUENCE</scope>
</reference>
<dbReference type="InterPro" id="IPR004827">
    <property type="entry name" value="bZIP"/>
</dbReference>
<dbReference type="PANTHER" id="PTHR22952:SF355">
    <property type="entry name" value="OS09G0540800 PROTEIN"/>
    <property type="match status" value="1"/>
</dbReference>
<dbReference type="GO" id="GO:0003700">
    <property type="term" value="F:DNA-binding transcription factor activity"/>
    <property type="evidence" value="ECO:0007669"/>
    <property type="project" value="InterPro"/>
</dbReference>
<dbReference type="Pfam" id="PF00170">
    <property type="entry name" value="bZIP_1"/>
    <property type="match status" value="1"/>
</dbReference>
<dbReference type="SMART" id="SM00338">
    <property type="entry name" value="BRLZ"/>
    <property type="match status" value="1"/>
</dbReference>
<comment type="caution">
    <text evidence="9">The sequence shown here is derived from an EMBL/GenBank/DDBJ whole genome shotgun (WGS) entry which is preliminary data.</text>
</comment>
<keyword evidence="4" id="KW-0238">DNA-binding</keyword>
<feature type="region of interest" description="Disordered" evidence="7">
    <location>
        <begin position="174"/>
        <end position="200"/>
    </location>
</feature>
<reference evidence="9" key="2">
    <citation type="submission" date="2021-12" db="EMBL/GenBank/DDBJ databases">
        <title>Resequencing data analysis of finger millet.</title>
        <authorList>
            <person name="Hatakeyama M."/>
            <person name="Aluri S."/>
            <person name="Balachadran M.T."/>
            <person name="Sivarajan S.R."/>
            <person name="Poveda L."/>
            <person name="Shimizu-Inatsugi R."/>
            <person name="Schlapbach R."/>
            <person name="Sreeman S.M."/>
            <person name="Shimizu K.K."/>
        </authorList>
    </citation>
    <scope>NUCLEOTIDE SEQUENCE</scope>
</reference>
<keyword evidence="5" id="KW-0804">Transcription</keyword>
<protein>
    <recommendedName>
        <fullName evidence="8">BZIP domain-containing protein</fullName>
    </recommendedName>
</protein>
<evidence type="ECO:0000259" key="8">
    <source>
        <dbReference type="PROSITE" id="PS50217"/>
    </source>
</evidence>
<evidence type="ECO:0000313" key="9">
    <source>
        <dbReference type="EMBL" id="GJN34501.1"/>
    </source>
</evidence>
<dbReference type="CDD" id="cd14707">
    <property type="entry name" value="bZIP_plant_BZIP46"/>
    <property type="match status" value="1"/>
</dbReference>
<dbReference type="GO" id="GO:0005634">
    <property type="term" value="C:nucleus"/>
    <property type="evidence" value="ECO:0007669"/>
    <property type="project" value="UniProtKB-SubCell"/>
</dbReference>
<evidence type="ECO:0000256" key="6">
    <source>
        <dbReference type="ARBA" id="ARBA00023242"/>
    </source>
</evidence>
<dbReference type="SUPFAM" id="SSF57959">
    <property type="entry name" value="Leucine zipper domain"/>
    <property type="match status" value="1"/>
</dbReference>
<evidence type="ECO:0000256" key="1">
    <source>
        <dbReference type="ARBA" id="ARBA00004123"/>
    </source>
</evidence>
<proteinExistence type="predicted"/>
<evidence type="ECO:0000256" key="4">
    <source>
        <dbReference type="ARBA" id="ARBA00023125"/>
    </source>
</evidence>
<feature type="compositionally biased region" description="Basic and acidic residues" evidence="7">
    <location>
        <begin position="174"/>
        <end position="195"/>
    </location>
</feature>
<dbReference type="Proteomes" id="UP001054889">
    <property type="component" value="Unassembled WGS sequence"/>
</dbReference>
<dbReference type="AlphaFoldDB" id="A0AAV5FJS7"/>
<dbReference type="PANTHER" id="PTHR22952">
    <property type="entry name" value="CAMP-RESPONSE ELEMENT BINDING PROTEIN-RELATED"/>
    <property type="match status" value="1"/>
</dbReference>
<dbReference type="InterPro" id="IPR046347">
    <property type="entry name" value="bZIP_sf"/>
</dbReference>
<keyword evidence="3" id="KW-0805">Transcription regulation</keyword>
<feature type="compositionally biased region" description="Acidic residues" evidence="7">
    <location>
        <begin position="1"/>
        <end position="12"/>
    </location>
</feature>
<sequence length="218" mass="23159">MAAMDMDEDEDIWANTSSPSESPPQPAGVAAAGPDCGFISTQLSLNSHLHLLSSAAGAAPDHFAADGGAIRHHVGLGAGFRNAAASSPAAPFFSSSYGLDAVPAPPLIDAGPAHNALEREMCLGPAAGPTWAGPVGGTDRRKKRMIKNRESAARSRARKQAYIRELEKEVKHLQQENQSLRDKYEQVHTRSKQDKSPCSPSGLVQMILKLKLAPFSID</sequence>
<evidence type="ECO:0000256" key="7">
    <source>
        <dbReference type="SAM" id="MobiDB-lite"/>
    </source>
</evidence>
<evidence type="ECO:0000256" key="3">
    <source>
        <dbReference type="ARBA" id="ARBA00023015"/>
    </source>
</evidence>
<dbReference type="InterPro" id="IPR043452">
    <property type="entry name" value="BZIP46-like"/>
</dbReference>
<dbReference type="EMBL" id="BQKI01000085">
    <property type="protein sequence ID" value="GJN34501.1"/>
    <property type="molecule type" value="Genomic_DNA"/>
</dbReference>
<dbReference type="Gene3D" id="1.20.5.170">
    <property type="match status" value="1"/>
</dbReference>
<feature type="domain" description="BZIP" evidence="8">
    <location>
        <begin position="138"/>
        <end position="187"/>
    </location>
</feature>
<dbReference type="GO" id="GO:0009738">
    <property type="term" value="P:abscisic acid-activated signaling pathway"/>
    <property type="evidence" value="ECO:0007669"/>
    <property type="project" value="UniProtKB-KW"/>
</dbReference>
<dbReference type="FunFam" id="1.20.5.170:FF:000036">
    <property type="entry name" value="ABSCISIC ACID-INSENSITIVE 5-like protein 2"/>
    <property type="match status" value="1"/>
</dbReference>
<keyword evidence="2" id="KW-0938">Abscisic acid signaling pathway</keyword>
<dbReference type="GO" id="GO:0003677">
    <property type="term" value="F:DNA binding"/>
    <property type="evidence" value="ECO:0007669"/>
    <property type="project" value="UniProtKB-KW"/>
</dbReference>
<accession>A0AAV5FJS7</accession>
<dbReference type="PROSITE" id="PS50217">
    <property type="entry name" value="BZIP"/>
    <property type="match status" value="1"/>
</dbReference>
<keyword evidence="10" id="KW-1185">Reference proteome</keyword>